<dbReference type="Pfam" id="PF13377">
    <property type="entry name" value="Peripla_BP_3"/>
    <property type="match status" value="1"/>
</dbReference>
<keyword evidence="6" id="KW-1185">Reference proteome</keyword>
<organism evidence="5 6">
    <name type="scientific">Clostridium oryzae</name>
    <dbReference type="NCBI Taxonomy" id="1450648"/>
    <lineage>
        <taxon>Bacteria</taxon>
        <taxon>Bacillati</taxon>
        <taxon>Bacillota</taxon>
        <taxon>Clostridia</taxon>
        <taxon>Eubacteriales</taxon>
        <taxon>Clostridiaceae</taxon>
        <taxon>Clostridium</taxon>
    </lineage>
</organism>
<dbReference type="SMART" id="SM00354">
    <property type="entry name" value="HTH_LACI"/>
    <property type="match status" value="1"/>
</dbReference>
<evidence type="ECO:0000256" key="2">
    <source>
        <dbReference type="ARBA" id="ARBA00023125"/>
    </source>
</evidence>
<accession>A0A1V4ILQ8</accession>
<dbReference type="PANTHER" id="PTHR30146">
    <property type="entry name" value="LACI-RELATED TRANSCRIPTIONAL REPRESSOR"/>
    <property type="match status" value="1"/>
</dbReference>
<keyword evidence="3" id="KW-0804">Transcription</keyword>
<dbReference type="GO" id="GO:0003700">
    <property type="term" value="F:DNA-binding transcription factor activity"/>
    <property type="evidence" value="ECO:0007669"/>
    <property type="project" value="TreeGrafter"/>
</dbReference>
<dbReference type="Proteomes" id="UP000190080">
    <property type="component" value="Unassembled WGS sequence"/>
</dbReference>
<dbReference type="Gene3D" id="1.10.260.40">
    <property type="entry name" value="lambda repressor-like DNA-binding domains"/>
    <property type="match status" value="1"/>
</dbReference>
<dbReference type="STRING" id="1450648.CLORY_25200"/>
<evidence type="ECO:0000313" key="6">
    <source>
        <dbReference type="Proteomes" id="UP000190080"/>
    </source>
</evidence>
<dbReference type="Pfam" id="PF00356">
    <property type="entry name" value="LacI"/>
    <property type="match status" value="1"/>
</dbReference>
<dbReference type="PROSITE" id="PS50932">
    <property type="entry name" value="HTH_LACI_2"/>
    <property type="match status" value="1"/>
</dbReference>
<protein>
    <submittedName>
        <fullName evidence="5">HTH-type transcriptional regulator MalR</fullName>
    </submittedName>
</protein>
<evidence type="ECO:0000256" key="1">
    <source>
        <dbReference type="ARBA" id="ARBA00023015"/>
    </source>
</evidence>
<dbReference type="PANTHER" id="PTHR30146:SF109">
    <property type="entry name" value="HTH-TYPE TRANSCRIPTIONAL REGULATOR GALS"/>
    <property type="match status" value="1"/>
</dbReference>
<dbReference type="InterPro" id="IPR000843">
    <property type="entry name" value="HTH_LacI"/>
</dbReference>
<reference evidence="5 6" key="1">
    <citation type="submission" date="2017-03" db="EMBL/GenBank/DDBJ databases">
        <title>Genome sequence of Clostridium oryzae DSM 28571.</title>
        <authorList>
            <person name="Poehlein A."/>
            <person name="Daniel R."/>
        </authorList>
    </citation>
    <scope>NUCLEOTIDE SEQUENCE [LARGE SCALE GENOMIC DNA]</scope>
    <source>
        <strain evidence="5 6">DSM 28571</strain>
    </source>
</reference>
<dbReference type="InterPro" id="IPR010982">
    <property type="entry name" value="Lambda_DNA-bd_dom_sf"/>
</dbReference>
<name>A0A1V4ILQ8_9CLOT</name>
<dbReference type="CDD" id="cd06294">
    <property type="entry name" value="PBP1_MalR-like"/>
    <property type="match status" value="1"/>
</dbReference>
<keyword evidence="1" id="KW-0805">Transcription regulation</keyword>
<dbReference type="SUPFAM" id="SSF53822">
    <property type="entry name" value="Periplasmic binding protein-like I"/>
    <property type="match status" value="1"/>
</dbReference>
<evidence type="ECO:0000256" key="3">
    <source>
        <dbReference type="ARBA" id="ARBA00023163"/>
    </source>
</evidence>
<gene>
    <name evidence="5" type="primary">malR</name>
    <name evidence="5" type="ORF">CLORY_25200</name>
</gene>
<dbReference type="InterPro" id="IPR046335">
    <property type="entry name" value="LacI/GalR-like_sensor"/>
</dbReference>
<dbReference type="Gene3D" id="3.40.50.2300">
    <property type="match status" value="2"/>
</dbReference>
<dbReference type="RefSeq" id="WP_079424963.1">
    <property type="nucleotide sequence ID" value="NZ_MZGV01000026.1"/>
</dbReference>
<dbReference type="InterPro" id="IPR028082">
    <property type="entry name" value="Peripla_BP_I"/>
</dbReference>
<dbReference type="PROSITE" id="PS00356">
    <property type="entry name" value="HTH_LACI_1"/>
    <property type="match status" value="1"/>
</dbReference>
<dbReference type="GO" id="GO:0000976">
    <property type="term" value="F:transcription cis-regulatory region binding"/>
    <property type="evidence" value="ECO:0007669"/>
    <property type="project" value="TreeGrafter"/>
</dbReference>
<keyword evidence="2" id="KW-0238">DNA-binding</keyword>
<dbReference type="OrthoDB" id="9788209at2"/>
<evidence type="ECO:0000259" key="4">
    <source>
        <dbReference type="PROSITE" id="PS50932"/>
    </source>
</evidence>
<sequence>MAVTIKDVAKEANVSPSTVSRVLADNPKISDETKDRVNKAVIKLKYYPNAIARSLAHNSTKILGLIIPGEAENFDKNFFFIKLMTGISVASRDRDYNIMYSFGNNEKDELTCIKKFTNSKLVDGIILLTSRNDDKCIKYLKDISYPFVVVGRPEQSEEVTWVDNDNSDAMYRVVKSFIKKGRRKIAFIGGPKDLNVSIDRFEGFKNAMIDNYMEIKDQWVINSAAFDETEGYRAMLKILEYNTPDAVITTDDLLAIGVLNAIKRCEIEDKISIVGFNNTPMAVYQSPSLSSVEINAYDLGYNASKLLLDQLSNNKANKHSHYIVRATLIERESSK</sequence>
<feature type="domain" description="HTH lacI-type" evidence="4">
    <location>
        <begin position="3"/>
        <end position="57"/>
    </location>
</feature>
<dbReference type="EMBL" id="MZGV01000026">
    <property type="protein sequence ID" value="OPJ60971.1"/>
    <property type="molecule type" value="Genomic_DNA"/>
</dbReference>
<dbReference type="AlphaFoldDB" id="A0A1V4ILQ8"/>
<dbReference type="CDD" id="cd01392">
    <property type="entry name" value="HTH_LacI"/>
    <property type="match status" value="1"/>
</dbReference>
<dbReference type="SUPFAM" id="SSF47413">
    <property type="entry name" value="lambda repressor-like DNA-binding domains"/>
    <property type="match status" value="1"/>
</dbReference>
<evidence type="ECO:0000313" key="5">
    <source>
        <dbReference type="EMBL" id="OPJ60971.1"/>
    </source>
</evidence>
<comment type="caution">
    <text evidence="5">The sequence shown here is derived from an EMBL/GenBank/DDBJ whole genome shotgun (WGS) entry which is preliminary data.</text>
</comment>
<proteinExistence type="predicted"/>